<keyword evidence="5" id="KW-0472">Membrane</keyword>
<organism evidence="6 7">
    <name type="scientific">Naumannella halotolerans</name>
    <dbReference type="NCBI Taxonomy" id="993414"/>
    <lineage>
        <taxon>Bacteria</taxon>
        <taxon>Bacillati</taxon>
        <taxon>Actinomycetota</taxon>
        <taxon>Actinomycetes</taxon>
        <taxon>Propionibacteriales</taxon>
        <taxon>Propionibacteriaceae</taxon>
        <taxon>Naumannella</taxon>
    </lineage>
</organism>
<dbReference type="InterPro" id="IPR011053">
    <property type="entry name" value="Single_hybrid_motif"/>
</dbReference>
<dbReference type="InterPro" id="IPR050739">
    <property type="entry name" value="MFP"/>
</dbReference>
<keyword evidence="3" id="KW-0812">Transmembrane</keyword>
<evidence type="ECO:0000256" key="4">
    <source>
        <dbReference type="ARBA" id="ARBA00022989"/>
    </source>
</evidence>
<dbReference type="SUPFAM" id="SSF51230">
    <property type="entry name" value="Single hybrid motif"/>
    <property type="match status" value="1"/>
</dbReference>
<dbReference type="Gene3D" id="2.40.50.100">
    <property type="match status" value="1"/>
</dbReference>
<dbReference type="OrthoDB" id="3725787at2"/>
<dbReference type="PANTHER" id="PTHR30386">
    <property type="entry name" value="MEMBRANE FUSION SUBUNIT OF EMRAB-TOLC MULTIDRUG EFFLUX PUMP"/>
    <property type="match status" value="1"/>
</dbReference>
<gene>
    <name evidence="6" type="ORF">CLV29_1700</name>
</gene>
<dbReference type="Proteomes" id="UP000295371">
    <property type="component" value="Unassembled WGS sequence"/>
</dbReference>
<keyword evidence="7" id="KW-1185">Reference proteome</keyword>
<keyword evidence="4" id="KW-1133">Transmembrane helix</keyword>
<evidence type="ECO:0000256" key="1">
    <source>
        <dbReference type="ARBA" id="ARBA00004167"/>
    </source>
</evidence>
<name>A0A4R7J9S4_9ACTN</name>
<evidence type="ECO:0000256" key="3">
    <source>
        <dbReference type="ARBA" id="ARBA00022692"/>
    </source>
</evidence>
<dbReference type="GO" id="GO:0016020">
    <property type="term" value="C:membrane"/>
    <property type="evidence" value="ECO:0007669"/>
    <property type="project" value="UniProtKB-SubCell"/>
</dbReference>
<dbReference type="RefSeq" id="WP_133754478.1">
    <property type="nucleotide sequence ID" value="NZ_CP171129.1"/>
</dbReference>
<comment type="caution">
    <text evidence="6">The sequence shown here is derived from an EMBL/GenBank/DDBJ whole genome shotgun (WGS) entry which is preliminary data.</text>
</comment>
<evidence type="ECO:0000256" key="5">
    <source>
        <dbReference type="ARBA" id="ARBA00023136"/>
    </source>
</evidence>
<protein>
    <submittedName>
        <fullName evidence="6">HlyD family secretion protein</fullName>
    </submittedName>
</protein>
<proteinExistence type="inferred from homology"/>
<evidence type="ECO:0000313" key="6">
    <source>
        <dbReference type="EMBL" id="TDT34054.1"/>
    </source>
</evidence>
<evidence type="ECO:0000256" key="2">
    <source>
        <dbReference type="ARBA" id="ARBA00009477"/>
    </source>
</evidence>
<sequence length="245" mass="26593">MTWRSRFRLLGTLILTLVISAALVLVFNQRQNQLASFSGEVVADRYVVGADHGGTVVEQWVRAGDQVQQGDRLFAVQSLQLLQDIENGLMVTDNDAYTVDTETGTLTYRAVVDGTVTEINAQKGNSLAFGQPLAELTVDQRRRVQAKFHLTAREYGRLSIGSPARVTLPDNSIIDGQVQAVSVSTDETGTTSTVVVESRRLNTVEPASLTAPGTPVMVTIDLVDTGPLAGVNDLWLDFLHQVGLR</sequence>
<dbReference type="PANTHER" id="PTHR30386:SF26">
    <property type="entry name" value="TRANSPORT PROTEIN COMB"/>
    <property type="match status" value="1"/>
</dbReference>
<dbReference type="AlphaFoldDB" id="A0A4R7J9S4"/>
<evidence type="ECO:0000313" key="7">
    <source>
        <dbReference type="Proteomes" id="UP000295371"/>
    </source>
</evidence>
<dbReference type="EMBL" id="SOAW01000001">
    <property type="protein sequence ID" value="TDT34054.1"/>
    <property type="molecule type" value="Genomic_DNA"/>
</dbReference>
<comment type="subcellular location">
    <subcellularLocation>
        <location evidence="1">Membrane</location>
        <topology evidence="1">Single-pass membrane protein</topology>
    </subcellularLocation>
</comment>
<reference evidence="6 7" key="1">
    <citation type="submission" date="2019-03" db="EMBL/GenBank/DDBJ databases">
        <title>Genomic Encyclopedia of Archaeal and Bacterial Type Strains, Phase II (KMG-II): from individual species to whole genera.</title>
        <authorList>
            <person name="Goeker M."/>
        </authorList>
    </citation>
    <scope>NUCLEOTIDE SEQUENCE [LARGE SCALE GENOMIC DNA]</scope>
    <source>
        <strain evidence="6 7">DSM 24323</strain>
    </source>
</reference>
<comment type="similarity">
    <text evidence="2">Belongs to the membrane fusion protein (MFP) (TC 8.A.1) family.</text>
</comment>
<dbReference type="Gene3D" id="2.40.30.170">
    <property type="match status" value="1"/>
</dbReference>
<accession>A0A4R7J9S4</accession>